<evidence type="ECO:0000256" key="3">
    <source>
        <dbReference type="ARBA" id="ARBA00023002"/>
    </source>
</evidence>
<evidence type="ECO:0000256" key="1">
    <source>
        <dbReference type="ARBA" id="ARBA00022630"/>
    </source>
</evidence>
<name>A0AAV9BDV1_ACOGR</name>
<dbReference type="PRINTS" id="PR00466">
    <property type="entry name" value="GP91PHOX"/>
</dbReference>
<keyword evidence="4" id="KW-1133">Transmembrane helix</keyword>
<protein>
    <recommendedName>
        <fullName evidence="5">Ferric reductase NAD binding domain-containing protein</fullName>
    </recommendedName>
</protein>
<evidence type="ECO:0000313" key="6">
    <source>
        <dbReference type="EMBL" id="KAK1274279.1"/>
    </source>
</evidence>
<keyword evidence="4" id="KW-0812">Transmembrane</keyword>
<evidence type="ECO:0000256" key="2">
    <source>
        <dbReference type="ARBA" id="ARBA00022827"/>
    </source>
</evidence>
<feature type="domain" description="Ferric reductase NAD binding" evidence="5">
    <location>
        <begin position="76"/>
        <end position="103"/>
    </location>
</feature>
<evidence type="ECO:0000313" key="7">
    <source>
        <dbReference type="Proteomes" id="UP001179952"/>
    </source>
</evidence>
<dbReference type="InterPro" id="IPR000778">
    <property type="entry name" value="Cyt_b245_heavy_chain"/>
</dbReference>
<keyword evidence="3" id="KW-0560">Oxidoreductase</keyword>
<proteinExistence type="predicted"/>
<dbReference type="PANTHER" id="PTHR11972:SF44">
    <property type="entry name" value="RESPIRATORY BURST OXIDASE HOMOLOG PROTEIN E"/>
    <property type="match status" value="1"/>
</dbReference>
<keyword evidence="7" id="KW-1185">Reference proteome</keyword>
<comment type="caution">
    <text evidence="6">The sequence shown here is derived from an EMBL/GenBank/DDBJ whole genome shotgun (WGS) entry which is preliminary data.</text>
</comment>
<feature type="transmembrane region" description="Helical" evidence="4">
    <location>
        <begin position="78"/>
        <end position="99"/>
    </location>
</feature>
<reference evidence="6" key="2">
    <citation type="submission" date="2023-06" db="EMBL/GenBank/DDBJ databases">
        <authorList>
            <person name="Ma L."/>
            <person name="Liu K.-W."/>
            <person name="Li Z."/>
            <person name="Hsiao Y.-Y."/>
            <person name="Qi Y."/>
            <person name="Fu T."/>
            <person name="Tang G."/>
            <person name="Zhang D."/>
            <person name="Sun W.-H."/>
            <person name="Liu D.-K."/>
            <person name="Li Y."/>
            <person name="Chen G.-Z."/>
            <person name="Liu X.-D."/>
            <person name="Liao X.-Y."/>
            <person name="Jiang Y.-T."/>
            <person name="Yu X."/>
            <person name="Hao Y."/>
            <person name="Huang J."/>
            <person name="Zhao X.-W."/>
            <person name="Ke S."/>
            <person name="Chen Y.-Y."/>
            <person name="Wu W.-L."/>
            <person name="Hsu J.-L."/>
            <person name="Lin Y.-F."/>
            <person name="Huang M.-D."/>
            <person name="Li C.-Y."/>
            <person name="Huang L."/>
            <person name="Wang Z.-W."/>
            <person name="Zhao X."/>
            <person name="Zhong W.-Y."/>
            <person name="Peng D.-H."/>
            <person name="Ahmad S."/>
            <person name="Lan S."/>
            <person name="Zhang J.-S."/>
            <person name="Tsai W.-C."/>
            <person name="Van De Peer Y."/>
            <person name="Liu Z.-J."/>
        </authorList>
    </citation>
    <scope>NUCLEOTIDE SEQUENCE</scope>
    <source>
        <strain evidence="6">SCP</strain>
        <tissue evidence="6">Leaves</tissue>
    </source>
</reference>
<reference evidence="6" key="1">
    <citation type="journal article" date="2023" name="Nat. Commun.">
        <title>Diploid and tetraploid genomes of Acorus and the evolution of monocots.</title>
        <authorList>
            <person name="Ma L."/>
            <person name="Liu K.W."/>
            <person name="Li Z."/>
            <person name="Hsiao Y.Y."/>
            <person name="Qi Y."/>
            <person name="Fu T."/>
            <person name="Tang G.D."/>
            <person name="Zhang D."/>
            <person name="Sun W.H."/>
            <person name="Liu D.K."/>
            <person name="Li Y."/>
            <person name="Chen G.Z."/>
            <person name="Liu X.D."/>
            <person name="Liao X.Y."/>
            <person name="Jiang Y.T."/>
            <person name="Yu X."/>
            <person name="Hao Y."/>
            <person name="Huang J."/>
            <person name="Zhao X.W."/>
            <person name="Ke S."/>
            <person name="Chen Y.Y."/>
            <person name="Wu W.L."/>
            <person name="Hsu J.L."/>
            <person name="Lin Y.F."/>
            <person name="Huang M.D."/>
            <person name="Li C.Y."/>
            <person name="Huang L."/>
            <person name="Wang Z.W."/>
            <person name="Zhao X."/>
            <person name="Zhong W.Y."/>
            <person name="Peng D.H."/>
            <person name="Ahmad S."/>
            <person name="Lan S."/>
            <person name="Zhang J.S."/>
            <person name="Tsai W.C."/>
            <person name="Van de Peer Y."/>
            <person name="Liu Z.J."/>
        </authorList>
    </citation>
    <scope>NUCLEOTIDE SEQUENCE</scope>
    <source>
        <strain evidence="6">SCP</strain>
    </source>
</reference>
<dbReference type="InterPro" id="IPR013121">
    <property type="entry name" value="Fe_red_NAD-bd_6"/>
</dbReference>
<evidence type="ECO:0000256" key="4">
    <source>
        <dbReference type="SAM" id="Phobius"/>
    </source>
</evidence>
<dbReference type="Pfam" id="PF08030">
    <property type="entry name" value="NAD_binding_6"/>
    <property type="match status" value="1"/>
</dbReference>
<dbReference type="InterPro" id="IPR039261">
    <property type="entry name" value="FNR_nucleotide-bd"/>
</dbReference>
<sequence>MAKPHGFCYKSGQYICIKCPAVSPFKLVHIWTVRDWTEELRQVFTEAGNSSSNIGSLPRLLVDGSYGAVAQDCMNYDVLLLVGLGIGATPFISILRDLLNNRTKADE</sequence>
<dbReference type="AlphaFoldDB" id="A0AAV9BDV1"/>
<dbReference type="CDD" id="cd06186">
    <property type="entry name" value="NOX_Duox_like_FAD_NADP"/>
    <property type="match status" value="1"/>
</dbReference>
<keyword evidence="1" id="KW-0285">Flavoprotein</keyword>
<keyword evidence="2" id="KW-0274">FAD</keyword>
<dbReference type="PANTHER" id="PTHR11972">
    <property type="entry name" value="NADPH OXIDASE"/>
    <property type="match status" value="1"/>
</dbReference>
<dbReference type="EMBL" id="JAUJYN010000004">
    <property type="protein sequence ID" value="KAK1274279.1"/>
    <property type="molecule type" value="Genomic_DNA"/>
</dbReference>
<dbReference type="SUPFAM" id="SSF52343">
    <property type="entry name" value="Ferredoxin reductase-like, C-terminal NADP-linked domain"/>
    <property type="match status" value="1"/>
</dbReference>
<dbReference type="Proteomes" id="UP001179952">
    <property type="component" value="Unassembled WGS sequence"/>
</dbReference>
<dbReference type="GO" id="GO:0016174">
    <property type="term" value="F:NAD(P)H oxidase H2O2-forming activity"/>
    <property type="evidence" value="ECO:0007669"/>
    <property type="project" value="TreeGrafter"/>
</dbReference>
<keyword evidence="4" id="KW-0472">Membrane</keyword>
<dbReference type="GO" id="GO:0005886">
    <property type="term" value="C:plasma membrane"/>
    <property type="evidence" value="ECO:0007669"/>
    <property type="project" value="TreeGrafter"/>
</dbReference>
<dbReference type="Gene3D" id="3.40.50.80">
    <property type="entry name" value="Nucleotide-binding domain of ferredoxin-NADP reductase (FNR) module"/>
    <property type="match status" value="1"/>
</dbReference>
<dbReference type="InterPro" id="IPR050369">
    <property type="entry name" value="RBOH/FRE"/>
</dbReference>
<organism evidence="6 7">
    <name type="scientific">Acorus gramineus</name>
    <name type="common">Dwarf sweet flag</name>
    <dbReference type="NCBI Taxonomy" id="55184"/>
    <lineage>
        <taxon>Eukaryota</taxon>
        <taxon>Viridiplantae</taxon>
        <taxon>Streptophyta</taxon>
        <taxon>Embryophyta</taxon>
        <taxon>Tracheophyta</taxon>
        <taxon>Spermatophyta</taxon>
        <taxon>Magnoliopsida</taxon>
        <taxon>Liliopsida</taxon>
        <taxon>Acoraceae</taxon>
        <taxon>Acorus</taxon>
    </lineage>
</organism>
<accession>A0AAV9BDV1</accession>
<gene>
    <name evidence="6" type="ORF">QJS04_geneDACA012032</name>
</gene>
<evidence type="ECO:0000259" key="5">
    <source>
        <dbReference type="Pfam" id="PF08030"/>
    </source>
</evidence>